<accession>A0A381ZX93</accession>
<dbReference type="EMBL" id="UINC01022991">
    <property type="protein sequence ID" value="SVA93769.1"/>
    <property type="molecule type" value="Genomic_DNA"/>
</dbReference>
<sequence>MMKIIFTFFIFTSIITAKPLYGDKQVYSMLENYCEMINGFPNLLGIHIYNDKEGKVLQLDLEAQETNQKNSVLMVMKAMSLVGQYSKTPFYKFIFIAHYPEPKVPSGFESSAECAINFFVKQEISESSWRKDCLNKGILQRKIDNWSQLNKDNQ</sequence>
<protein>
    <submittedName>
        <fullName evidence="1">Uncharacterized protein</fullName>
    </submittedName>
</protein>
<organism evidence="1">
    <name type="scientific">marine metagenome</name>
    <dbReference type="NCBI Taxonomy" id="408172"/>
    <lineage>
        <taxon>unclassified sequences</taxon>
        <taxon>metagenomes</taxon>
        <taxon>ecological metagenomes</taxon>
    </lineage>
</organism>
<evidence type="ECO:0000313" key="1">
    <source>
        <dbReference type="EMBL" id="SVA93769.1"/>
    </source>
</evidence>
<name>A0A381ZX93_9ZZZZ</name>
<dbReference type="AlphaFoldDB" id="A0A381ZX93"/>
<gene>
    <name evidence="1" type="ORF">METZ01_LOCUS146623</name>
</gene>
<proteinExistence type="predicted"/>
<reference evidence="1" key="1">
    <citation type="submission" date="2018-05" db="EMBL/GenBank/DDBJ databases">
        <authorList>
            <person name="Lanie J.A."/>
            <person name="Ng W.-L."/>
            <person name="Kazmierczak K.M."/>
            <person name="Andrzejewski T.M."/>
            <person name="Davidsen T.M."/>
            <person name="Wayne K.J."/>
            <person name="Tettelin H."/>
            <person name="Glass J.I."/>
            <person name="Rusch D."/>
            <person name="Podicherti R."/>
            <person name="Tsui H.-C.T."/>
            <person name="Winkler M.E."/>
        </authorList>
    </citation>
    <scope>NUCLEOTIDE SEQUENCE</scope>
</reference>